<keyword evidence="2" id="KW-1185">Reference proteome</keyword>
<accession>A0A8B2NY29</accession>
<sequence>MTSPPRPSKRSKNEALQERLKLVGEAGALEAERLRLIQKAAGEEIARTSGDASVSTEASHRALEAVSTRLEALENDIAAIDREIAGQ</sequence>
<dbReference type="EMBL" id="QHHQ01000001">
    <property type="protein sequence ID" value="RAI04273.1"/>
    <property type="molecule type" value="Genomic_DNA"/>
</dbReference>
<evidence type="ECO:0000313" key="1">
    <source>
        <dbReference type="EMBL" id="RAI04273.1"/>
    </source>
</evidence>
<dbReference type="AlphaFoldDB" id="A0A8B2NY29"/>
<reference evidence="1 2" key="1">
    <citation type="submission" date="2018-05" db="EMBL/GenBank/DDBJ databases">
        <title>Acuticoccus sediminis sp. nov., isolated from deep-sea sediment of Indian Ocean.</title>
        <authorList>
            <person name="Liu X."/>
            <person name="Lai Q."/>
            <person name="Du Y."/>
            <person name="Sun F."/>
            <person name="Zhang X."/>
            <person name="Wang S."/>
            <person name="Shao Z."/>
        </authorList>
    </citation>
    <scope>NUCLEOTIDE SEQUENCE [LARGE SCALE GENOMIC DNA]</scope>
    <source>
        <strain evidence="1 2">PTG4-2</strain>
    </source>
</reference>
<comment type="caution">
    <text evidence="1">The sequence shown here is derived from an EMBL/GenBank/DDBJ whole genome shotgun (WGS) entry which is preliminary data.</text>
</comment>
<organism evidence="1 2">
    <name type="scientific">Acuticoccus sediminis</name>
    <dbReference type="NCBI Taxonomy" id="2184697"/>
    <lineage>
        <taxon>Bacteria</taxon>
        <taxon>Pseudomonadati</taxon>
        <taxon>Pseudomonadota</taxon>
        <taxon>Alphaproteobacteria</taxon>
        <taxon>Hyphomicrobiales</taxon>
        <taxon>Amorphaceae</taxon>
        <taxon>Acuticoccus</taxon>
    </lineage>
</organism>
<proteinExistence type="predicted"/>
<protein>
    <submittedName>
        <fullName evidence="1">Uncharacterized protein</fullName>
    </submittedName>
</protein>
<dbReference type="Proteomes" id="UP000249590">
    <property type="component" value="Unassembled WGS sequence"/>
</dbReference>
<gene>
    <name evidence="1" type="ORF">DLJ53_07470</name>
</gene>
<name>A0A8B2NY29_9HYPH</name>
<dbReference type="RefSeq" id="WP_111343623.1">
    <property type="nucleotide sequence ID" value="NZ_QHHQ01000001.1"/>
</dbReference>
<evidence type="ECO:0000313" key="2">
    <source>
        <dbReference type="Proteomes" id="UP000249590"/>
    </source>
</evidence>